<evidence type="ECO:0000256" key="4">
    <source>
        <dbReference type="ARBA" id="ARBA00022840"/>
    </source>
</evidence>
<dbReference type="InterPro" id="IPR003439">
    <property type="entry name" value="ABC_transporter-like_ATP-bd"/>
</dbReference>
<reference evidence="8" key="1">
    <citation type="submission" date="2020-01" db="EMBL/GenBank/DDBJ databases">
        <title>Sphingomonas sp. strain CSW-10.</title>
        <authorList>
            <person name="Chen W.-M."/>
        </authorList>
    </citation>
    <scope>NUCLEOTIDE SEQUENCE [LARGE SCALE GENOMIC DNA]</scope>
    <source>
        <strain evidence="8">CCP-1</strain>
    </source>
</reference>
<dbReference type="SMART" id="SM00382">
    <property type="entry name" value="AAA"/>
    <property type="match status" value="1"/>
</dbReference>
<comment type="subcellular location">
    <subcellularLocation>
        <location evidence="5">Cell inner membrane</location>
        <topology evidence="5">Peripheral membrane protein</topology>
    </subcellularLocation>
</comment>
<dbReference type="PANTHER" id="PTHR43869:SF1">
    <property type="entry name" value="GLYCINE BETAINE_PROLINE BETAINE TRANSPORT SYSTEM ATP-BINDING PROTEIN PROV"/>
    <property type="match status" value="1"/>
</dbReference>
<evidence type="ECO:0000313" key="7">
    <source>
        <dbReference type="EMBL" id="NBE09075.1"/>
    </source>
</evidence>
<sequence>MRPVKIRVENVSKVFGRDPAGALAKVRAGMDKGQLKAETDHVLGLHDVTLDIRAGETFVIMGLSGSGKSTLIRHFNRLIEPTGGRILFDGDDILKYDAARLQAFRRRKVAMVFQRFALLPHRTVAENVAYGLFLDGVPRAEALRRAGEQIALVGLSGFEGSYPAQLSGGMQQRVGLARALATDAEVLLMDEAFSALDPLIRHDMQVQLKELQARLGKTIVFITHDLDEALMLGDHIAILKDGTLRQVGTGAEILARPADDYVARFVRDVNRSRILLCGAFADAGLSTAPDAPVIGAEATLEAAFAAFAGGAPVVAVRDGDGRIAGALTPQRVMEALARGQG</sequence>
<comment type="subunit">
    <text evidence="5">The complex is probably composed of two ATP-binding proteins, two transmembrane proteins and a solute-binding protein.</text>
</comment>
<comment type="similarity">
    <text evidence="1 5">Belongs to the ABC transporter superfamily.</text>
</comment>
<name>A0ABW9Y901_9RHOB</name>
<accession>A0ABW9Y901</accession>
<evidence type="ECO:0000256" key="2">
    <source>
        <dbReference type="ARBA" id="ARBA00022448"/>
    </source>
</evidence>
<dbReference type="InterPro" id="IPR017871">
    <property type="entry name" value="ABC_transporter-like_CS"/>
</dbReference>
<protein>
    <recommendedName>
        <fullName evidence="5">Quaternary amine transport ATP-binding protein</fullName>
        <ecNumber evidence="5">7.6.2.9</ecNumber>
    </recommendedName>
</protein>
<dbReference type="PROSITE" id="PS00211">
    <property type="entry name" value="ABC_TRANSPORTER_1"/>
    <property type="match status" value="1"/>
</dbReference>
<evidence type="ECO:0000256" key="3">
    <source>
        <dbReference type="ARBA" id="ARBA00022741"/>
    </source>
</evidence>
<evidence type="ECO:0000256" key="5">
    <source>
        <dbReference type="RuleBase" id="RU369116"/>
    </source>
</evidence>
<keyword evidence="2 5" id="KW-0813">Transport</keyword>
<keyword evidence="5" id="KW-0997">Cell inner membrane</keyword>
<evidence type="ECO:0000259" key="6">
    <source>
        <dbReference type="PROSITE" id="PS50893"/>
    </source>
</evidence>
<keyword evidence="3 5" id="KW-0547">Nucleotide-binding</keyword>
<dbReference type="EC" id="7.6.2.9" evidence="5"/>
<proteinExistence type="inferred from homology"/>
<dbReference type="EMBL" id="JAAATW010000004">
    <property type="protein sequence ID" value="NBE09075.1"/>
    <property type="molecule type" value="Genomic_DNA"/>
</dbReference>
<comment type="caution">
    <text evidence="7">The sequence shown here is derived from an EMBL/GenBank/DDBJ whole genome shotgun (WGS) entry which is preliminary data.</text>
</comment>
<dbReference type="InterPro" id="IPR005892">
    <property type="entry name" value="Gly-betaine_transp_ATP-bd"/>
</dbReference>
<dbReference type="InterPro" id="IPR051921">
    <property type="entry name" value="ABC_osmolyte_uptake_ATP-bind"/>
</dbReference>
<keyword evidence="5" id="KW-1003">Cell membrane</keyword>
<keyword evidence="8" id="KW-1185">Reference proteome</keyword>
<comment type="catalytic activity">
    <reaction evidence="5">
        <text>a quaternary ammonium(out) + ATP + H2O = a quaternary ammonium(in) + ADP + phosphate + H(+)</text>
        <dbReference type="Rhea" id="RHEA:11036"/>
        <dbReference type="ChEBI" id="CHEBI:15377"/>
        <dbReference type="ChEBI" id="CHEBI:15378"/>
        <dbReference type="ChEBI" id="CHEBI:30616"/>
        <dbReference type="ChEBI" id="CHEBI:35267"/>
        <dbReference type="ChEBI" id="CHEBI:43474"/>
        <dbReference type="ChEBI" id="CHEBI:456216"/>
    </reaction>
</comment>
<organism evidence="7 8">
    <name type="scientific">Paragemmobacter ruber</name>
    <dbReference type="NCBI Taxonomy" id="1985673"/>
    <lineage>
        <taxon>Bacteria</taxon>
        <taxon>Pseudomonadati</taxon>
        <taxon>Pseudomonadota</taxon>
        <taxon>Alphaproteobacteria</taxon>
        <taxon>Rhodobacterales</taxon>
        <taxon>Paracoccaceae</taxon>
        <taxon>Paragemmobacter</taxon>
    </lineage>
</organism>
<keyword evidence="4 5" id="KW-0067">ATP-binding</keyword>
<dbReference type="InterPro" id="IPR027417">
    <property type="entry name" value="P-loop_NTPase"/>
</dbReference>
<dbReference type="Gene3D" id="3.40.50.300">
    <property type="entry name" value="P-loop containing nucleotide triphosphate hydrolases"/>
    <property type="match status" value="1"/>
</dbReference>
<dbReference type="NCBIfam" id="TIGR01186">
    <property type="entry name" value="proV"/>
    <property type="match status" value="1"/>
</dbReference>
<dbReference type="RefSeq" id="WP_161768155.1">
    <property type="nucleotide sequence ID" value="NZ_JAAATW010000004.1"/>
</dbReference>
<dbReference type="InterPro" id="IPR003593">
    <property type="entry name" value="AAA+_ATPase"/>
</dbReference>
<gene>
    <name evidence="7" type="ORF">GU920_16145</name>
</gene>
<dbReference type="Pfam" id="PF00005">
    <property type="entry name" value="ABC_tran"/>
    <property type="match status" value="1"/>
</dbReference>
<keyword evidence="5" id="KW-0472">Membrane</keyword>
<dbReference type="PANTHER" id="PTHR43869">
    <property type="entry name" value="GLYCINE BETAINE/PROLINE BETAINE TRANSPORT SYSTEM ATP-BINDING PROTEIN PROV"/>
    <property type="match status" value="1"/>
</dbReference>
<dbReference type="GO" id="GO:0005524">
    <property type="term" value="F:ATP binding"/>
    <property type="evidence" value="ECO:0007669"/>
    <property type="project" value="UniProtKB-KW"/>
</dbReference>
<feature type="domain" description="ABC transporter" evidence="6">
    <location>
        <begin position="6"/>
        <end position="266"/>
    </location>
</feature>
<evidence type="ECO:0000313" key="8">
    <source>
        <dbReference type="Proteomes" id="UP001517376"/>
    </source>
</evidence>
<dbReference type="SUPFAM" id="SSF52540">
    <property type="entry name" value="P-loop containing nucleoside triphosphate hydrolases"/>
    <property type="match status" value="1"/>
</dbReference>
<dbReference type="PROSITE" id="PS50893">
    <property type="entry name" value="ABC_TRANSPORTER_2"/>
    <property type="match status" value="1"/>
</dbReference>
<evidence type="ECO:0000256" key="1">
    <source>
        <dbReference type="ARBA" id="ARBA00005417"/>
    </source>
</evidence>
<dbReference type="Proteomes" id="UP001517376">
    <property type="component" value="Unassembled WGS sequence"/>
</dbReference>